<keyword evidence="1" id="KW-1133">Transmembrane helix</keyword>
<dbReference type="Proteomes" id="UP000614469">
    <property type="component" value="Unassembled WGS sequence"/>
</dbReference>
<proteinExistence type="predicted"/>
<sequence>MSKTVVENEEEFEPLVEAIQDEDGWTVDESMITDPDGDVFTQLTDTSAEKGQGLAEWLIGTALVALGVLVVFALFAPSFIEAFNTQITAMIP</sequence>
<reference evidence="2 3" key="1">
    <citation type="submission" date="2020-08" db="EMBL/GenBank/DDBJ databases">
        <title>Bridging the membrane lipid divide: bacteria of the FCB group superphylum have the potential to synthesize archaeal ether lipids.</title>
        <authorList>
            <person name="Villanueva L."/>
            <person name="Von Meijenfeldt F.A.B."/>
            <person name="Westbye A.B."/>
            <person name="Yadav S."/>
            <person name="Hopmans E.C."/>
            <person name="Dutilh B.E."/>
            <person name="Sinninghe Damste J.S."/>
        </authorList>
    </citation>
    <scope>NUCLEOTIDE SEQUENCE [LARGE SCALE GENOMIC DNA]</scope>
    <source>
        <strain evidence="2">NIOZ-UU36</strain>
    </source>
</reference>
<name>A0A8J6TGY2_9CHLR</name>
<gene>
    <name evidence="2" type="ORF">H8E29_14150</name>
</gene>
<dbReference type="EMBL" id="JACNJN010000159">
    <property type="protein sequence ID" value="MBC8336403.1"/>
    <property type="molecule type" value="Genomic_DNA"/>
</dbReference>
<accession>A0A8J6TGY2</accession>
<evidence type="ECO:0000313" key="2">
    <source>
        <dbReference type="EMBL" id="MBC8336403.1"/>
    </source>
</evidence>
<protein>
    <submittedName>
        <fullName evidence="2">Uncharacterized protein</fullName>
    </submittedName>
</protein>
<keyword evidence="1" id="KW-0812">Transmembrane</keyword>
<dbReference type="AlphaFoldDB" id="A0A8J6TGY2"/>
<keyword evidence="1" id="KW-0472">Membrane</keyword>
<evidence type="ECO:0000256" key="1">
    <source>
        <dbReference type="SAM" id="Phobius"/>
    </source>
</evidence>
<feature type="transmembrane region" description="Helical" evidence="1">
    <location>
        <begin position="57"/>
        <end position="80"/>
    </location>
</feature>
<evidence type="ECO:0000313" key="3">
    <source>
        <dbReference type="Proteomes" id="UP000614469"/>
    </source>
</evidence>
<comment type="caution">
    <text evidence="2">The sequence shown here is derived from an EMBL/GenBank/DDBJ whole genome shotgun (WGS) entry which is preliminary data.</text>
</comment>
<organism evidence="2 3">
    <name type="scientific">Candidatus Desulfolinea nitratireducens</name>
    <dbReference type="NCBI Taxonomy" id="2841698"/>
    <lineage>
        <taxon>Bacteria</taxon>
        <taxon>Bacillati</taxon>
        <taxon>Chloroflexota</taxon>
        <taxon>Anaerolineae</taxon>
        <taxon>Anaerolineales</taxon>
        <taxon>Anaerolineales incertae sedis</taxon>
        <taxon>Candidatus Desulfolinea</taxon>
    </lineage>
</organism>